<protein>
    <recommendedName>
        <fullName evidence="2">VanZ-like domain-containing protein</fullName>
    </recommendedName>
</protein>
<evidence type="ECO:0000256" key="1">
    <source>
        <dbReference type="SAM" id="Phobius"/>
    </source>
</evidence>
<feature type="transmembrane region" description="Helical" evidence="1">
    <location>
        <begin position="111"/>
        <end position="130"/>
    </location>
</feature>
<keyword evidence="1" id="KW-1133">Transmembrane helix</keyword>
<evidence type="ECO:0000313" key="3">
    <source>
        <dbReference type="EMBL" id="KAF1021450.1"/>
    </source>
</evidence>
<feature type="transmembrane region" description="Helical" evidence="1">
    <location>
        <begin position="47"/>
        <end position="71"/>
    </location>
</feature>
<evidence type="ECO:0000313" key="4">
    <source>
        <dbReference type="Proteomes" id="UP000461670"/>
    </source>
</evidence>
<sequence length="347" mass="38174">MPSLSAAPPLAAAYVVLIVYASLYPFAGWVDMGVPPLAFMLEKWPRYWLWSDLIFNVLGYMPLGLLMGVWLQRSGRRGSWVVLAITLAASLLSLTMETLQNYLPQRVSSNVDWGLNTLGALVGAAVADILRRRGWLVWWSGFRGRWFDPDARGVLALMVVWPAALLFPAAVPFGVGQVFERLSLTLGDWVQDTVYADWFPLTRMDLEPLPRLTQAIAVGLGLLLPVLLGYSIVRPWWQRLALLPLVLVAGLGVLALSSALSYGPVHAGVWLTDTTGVGLVLGLLLALGLHLAIVNQAPTSPYLAETLQVWERGQFIHFHGLAQWVGWLWPYAALAYALSRLAARGGR</sequence>
<dbReference type="Proteomes" id="UP000461670">
    <property type="component" value="Unassembled WGS sequence"/>
</dbReference>
<feature type="transmembrane region" description="Helical" evidence="1">
    <location>
        <begin position="7"/>
        <end position="27"/>
    </location>
</feature>
<feature type="domain" description="VanZ-like" evidence="2">
    <location>
        <begin position="22"/>
        <end position="130"/>
    </location>
</feature>
<feature type="transmembrane region" description="Helical" evidence="1">
    <location>
        <begin position="151"/>
        <end position="175"/>
    </location>
</feature>
<accession>A0A7V8FP63</accession>
<proteinExistence type="predicted"/>
<dbReference type="InterPro" id="IPR006976">
    <property type="entry name" value="VanZ-like"/>
</dbReference>
<comment type="caution">
    <text evidence="3">The sequence shown here is derived from an EMBL/GenBank/DDBJ whole genome shotgun (WGS) entry which is preliminary data.</text>
</comment>
<evidence type="ECO:0000259" key="2">
    <source>
        <dbReference type="Pfam" id="PF04892"/>
    </source>
</evidence>
<feature type="transmembrane region" description="Helical" evidence="1">
    <location>
        <begin position="78"/>
        <end position="99"/>
    </location>
</feature>
<feature type="transmembrane region" description="Helical" evidence="1">
    <location>
        <begin position="212"/>
        <end position="233"/>
    </location>
</feature>
<gene>
    <name evidence="3" type="ORF">GAK30_01800</name>
</gene>
<dbReference type="AlphaFoldDB" id="A0A7V8FP63"/>
<name>A0A7V8FP63_9BURK</name>
<organism evidence="3 4">
    <name type="scientific">Paracidovorax wautersii</name>
    <dbReference type="NCBI Taxonomy" id="1177982"/>
    <lineage>
        <taxon>Bacteria</taxon>
        <taxon>Pseudomonadati</taxon>
        <taxon>Pseudomonadota</taxon>
        <taxon>Betaproteobacteria</taxon>
        <taxon>Burkholderiales</taxon>
        <taxon>Comamonadaceae</taxon>
        <taxon>Paracidovorax</taxon>
    </lineage>
</organism>
<reference evidence="4" key="1">
    <citation type="journal article" date="2020" name="MBio">
        <title>Horizontal gene transfer to a defensive symbiont with a reduced genome amongst a multipartite beetle microbiome.</title>
        <authorList>
            <person name="Waterworth S.C."/>
            <person name="Florez L.V."/>
            <person name="Rees E.R."/>
            <person name="Hertweck C."/>
            <person name="Kaltenpoth M."/>
            <person name="Kwan J.C."/>
        </authorList>
    </citation>
    <scope>NUCLEOTIDE SEQUENCE [LARGE SCALE GENOMIC DNA]</scope>
</reference>
<dbReference type="NCBIfam" id="NF037970">
    <property type="entry name" value="vanZ_1"/>
    <property type="match status" value="1"/>
</dbReference>
<feature type="transmembrane region" description="Helical" evidence="1">
    <location>
        <begin position="240"/>
        <end position="262"/>
    </location>
</feature>
<feature type="transmembrane region" description="Helical" evidence="1">
    <location>
        <begin position="274"/>
        <end position="294"/>
    </location>
</feature>
<keyword evidence="1" id="KW-0472">Membrane</keyword>
<dbReference type="EMBL" id="WNDQ01000021">
    <property type="protein sequence ID" value="KAF1021450.1"/>
    <property type="molecule type" value="Genomic_DNA"/>
</dbReference>
<keyword evidence="1" id="KW-0812">Transmembrane</keyword>
<feature type="transmembrane region" description="Helical" evidence="1">
    <location>
        <begin position="315"/>
        <end position="338"/>
    </location>
</feature>
<dbReference type="Pfam" id="PF04892">
    <property type="entry name" value="VanZ"/>
    <property type="match status" value="1"/>
</dbReference>